<dbReference type="InterPro" id="IPR000717">
    <property type="entry name" value="PCI_dom"/>
</dbReference>
<dbReference type="EMBL" id="PNBA02000002">
    <property type="protein sequence ID" value="KAG6432189.1"/>
    <property type="molecule type" value="Genomic_DNA"/>
</dbReference>
<evidence type="ECO:0000313" key="4">
    <source>
        <dbReference type="Proteomes" id="UP000298416"/>
    </source>
</evidence>
<reference evidence="3" key="2">
    <citation type="submission" date="2020-08" db="EMBL/GenBank/DDBJ databases">
        <title>Plant Genome Project.</title>
        <authorList>
            <person name="Zhang R.-G."/>
        </authorList>
    </citation>
    <scope>NUCLEOTIDE SEQUENCE</scope>
    <source>
        <strain evidence="3">Huo1</strain>
        <tissue evidence="3">Leaf</tissue>
    </source>
</reference>
<reference evidence="3" key="1">
    <citation type="submission" date="2018-01" db="EMBL/GenBank/DDBJ databases">
        <authorList>
            <person name="Mao J.F."/>
        </authorList>
    </citation>
    <scope>NUCLEOTIDE SEQUENCE</scope>
    <source>
        <strain evidence="3">Huo1</strain>
        <tissue evidence="3">Leaf</tissue>
    </source>
</reference>
<dbReference type="GO" id="GO:0005737">
    <property type="term" value="C:cytoplasm"/>
    <property type="evidence" value="ECO:0007669"/>
    <property type="project" value="TreeGrafter"/>
</dbReference>
<name>A0A8X8YIN7_SALSN</name>
<feature type="compositionally biased region" description="Polar residues" evidence="1">
    <location>
        <begin position="356"/>
        <end position="368"/>
    </location>
</feature>
<dbReference type="PROSITE" id="PS50250">
    <property type="entry name" value="PCI"/>
    <property type="match status" value="1"/>
</dbReference>
<dbReference type="InterPro" id="IPR045107">
    <property type="entry name" value="SAC3/GANP/THP3"/>
</dbReference>
<dbReference type="PANTHER" id="PTHR12436">
    <property type="entry name" value="80 KDA MCM3-ASSOCIATED PROTEIN"/>
    <property type="match status" value="1"/>
</dbReference>
<organism evidence="3">
    <name type="scientific">Salvia splendens</name>
    <name type="common">Scarlet sage</name>
    <dbReference type="NCBI Taxonomy" id="180675"/>
    <lineage>
        <taxon>Eukaryota</taxon>
        <taxon>Viridiplantae</taxon>
        <taxon>Streptophyta</taxon>
        <taxon>Embryophyta</taxon>
        <taxon>Tracheophyta</taxon>
        <taxon>Spermatophyta</taxon>
        <taxon>Magnoliopsida</taxon>
        <taxon>eudicotyledons</taxon>
        <taxon>Gunneridae</taxon>
        <taxon>Pentapetalae</taxon>
        <taxon>asterids</taxon>
        <taxon>lamiids</taxon>
        <taxon>Lamiales</taxon>
        <taxon>Lamiaceae</taxon>
        <taxon>Nepetoideae</taxon>
        <taxon>Mentheae</taxon>
        <taxon>Salviinae</taxon>
        <taxon>Salvia</taxon>
        <taxon>Salvia subgen. Calosphace</taxon>
        <taxon>core Calosphace</taxon>
    </lineage>
</organism>
<feature type="region of interest" description="Disordered" evidence="1">
    <location>
        <begin position="235"/>
        <end position="265"/>
    </location>
</feature>
<dbReference type="Pfam" id="PF03399">
    <property type="entry name" value="SAC3_GANP"/>
    <property type="match status" value="1"/>
</dbReference>
<dbReference type="FunFam" id="1.25.40.990:FF:000004">
    <property type="entry name" value="Putative peptidase C48 domain family protein"/>
    <property type="match status" value="1"/>
</dbReference>
<feature type="region of interest" description="Disordered" evidence="1">
    <location>
        <begin position="354"/>
        <end position="446"/>
    </location>
</feature>
<evidence type="ECO:0000256" key="1">
    <source>
        <dbReference type="SAM" id="MobiDB-lite"/>
    </source>
</evidence>
<dbReference type="PANTHER" id="PTHR12436:SF17">
    <property type="entry name" value="SAC3 FAMILY PROTEIN B"/>
    <property type="match status" value="1"/>
</dbReference>
<keyword evidence="4" id="KW-1185">Reference proteome</keyword>
<feature type="domain" description="PCI" evidence="2">
    <location>
        <begin position="706"/>
        <end position="883"/>
    </location>
</feature>
<feature type="compositionally biased region" description="Polar residues" evidence="1">
    <location>
        <begin position="405"/>
        <end position="423"/>
    </location>
</feature>
<feature type="compositionally biased region" description="Basic and acidic residues" evidence="1">
    <location>
        <begin position="251"/>
        <end position="260"/>
    </location>
</feature>
<feature type="region of interest" description="Disordered" evidence="1">
    <location>
        <begin position="957"/>
        <end position="980"/>
    </location>
</feature>
<dbReference type="InterPro" id="IPR005062">
    <property type="entry name" value="SAC3/GANP/THP3_conserved"/>
</dbReference>
<feature type="region of interest" description="Disordered" evidence="1">
    <location>
        <begin position="498"/>
        <end position="530"/>
    </location>
</feature>
<dbReference type="GO" id="GO:0070390">
    <property type="term" value="C:transcription export complex 2"/>
    <property type="evidence" value="ECO:0007669"/>
    <property type="project" value="TreeGrafter"/>
</dbReference>
<feature type="compositionally biased region" description="Basic and acidic residues" evidence="1">
    <location>
        <begin position="390"/>
        <end position="399"/>
    </location>
</feature>
<accession>A0A8X8YIN7</accession>
<feature type="compositionally biased region" description="Polar residues" evidence="1">
    <location>
        <begin position="10"/>
        <end position="20"/>
    </location>
</feature>
<proteinExistence type="predicted"/>
<dbReference type="Gene3D" id="1.25.40.990">
    <property type="match status" value="1"/>
</dbReference>
<feature type="compositionally biased region" description="Polar residues" evidence="1">
    <location>
        <begin position="143"/>
        <end position="155"/>
    </location>
</feature>
<dbReference type="Proteomes" id="UP000298416">
    <property type="component" value="Unassembled WGS sequence"/>
</dbReference>
<feature type="region of interest" description="Disordered" evidence="1">
    <location>
        <begin position="1"/>
        <end position="31"/>
    </location>
</feature>
<sequence length="1761" mass="196912">MAFSGFGKNSGPSAGSQTPFGNFPRHPPPSSPFPVSPSFKFVRLGILNPVTKGKDDAFVRSGFGLVNGMYFPGCNELRSSNIVYSVLIQPKFLSRSNEPPLRWGDAKASSLKNPASLYRRPPADLQQDPSRHLRPSGPIKTADAQSIRRTSSPFIQSPHDIANTSRIPLSSDQSYLDPYGAQLSRPVSHNNVYAGGQRPHIQDIQQHYVSSIWVNNSNLSSRNVSPPAPQRLSPVFPTGGTHQPGPMFKTKHTDGPDQKRTRSPTFTTATVFSSEDARADGQKRSLVDYRDLDAPEAISLLPLDFESNTPRRESSRPFGRNQKTGNWGSMIWGEMKSKGRALELGLKPFPSPFMSADQSKNPMNTTTPLVREDVPGVLASKGSYQPGRKLQPDHRDVQLPKRTRSPTIPSPNGNFAQNPSSSFDIHKRGPGFQRSPSPTSIQPMNAEHDVNTPMEVPSVKRTKIPRQTSPGLVSQGNLDPEEEIERELHAKAKRLARFKDELSQPVPSHPIVKSQKDPAKSQQLSLPDKQSFFGDPKTDMMVDSSSGNAFLDHEGTSSSTSIVGLCPDMCPVSERSERERKGDLDQYERVDGDRNITSEYIAVKKYTRTAEREAELIRPLPILQKTIDYLMNLLDEPYDDRFLGLYNFLWDRMRAIRMDLRMQHIFNLEAITMLEQMIRLHIIVMHELCEHTRGEGFSEGFDAHLNIEQMNKTSVELFQFYDDHRKKGIDVPSEREFRGYYALLKLDKHPGYKVEPAELSLDLAKMTPEMRQTPEVLFARDVARACRTGNFIAFFRLARKASYLQACLMHAHFSKLRTQALASLHCGLQMNQGIPVSHVAKWLWMEEEDVGDLLEYHGFSMRDFEEPYMVKENAFFNVESDFPVKRSKLVERKRSRMIVTDVMFPPQTESAEVIKFKLKKDPHPRPALPTVAVSTPQLHDGEMHDIVTSLSPKINMQKQTHKASSSPFTPDKRTTPHEVQEASAGLLVVSDFSKSSPKPHASAVESENKFKYEPAFRISFGRSMKPDLEATPAVTLQTAITEVTAEVDTGPVASHGSVVSTPTEEPVFSEDIEDEELTEVVDEDTTDEATTSNYDLEVLEARLRLMLRIWKRHTTNRRKLREHKKFTANAARDLLSLGPPICQLEIVSVLSILLVLLQENQNNIYEGYCSQQPGISGTFNIDHVMRERRETQQRSWSVLNPLDVVASKLFEKNPDAKCICWKLVLCSQEETLHQGNPRLPNDLSTAGSWLLSKLMPANSDCSDDLLLSSPDLAIWRSWIPSESDDDPTCCLSVIKSTNSDDISKSITGASAILFLLSEGIPLELQKKQLHDIVALLPSGSCVPLIILGGSDNDESDISNIAKVLGLHDIDKSRVIISCFASLKDVKMQGWGGFFSDKCLREGLEWLACESPPQISVSRVKTREWVLSHLNTTLKVLDGMDIYRVGPNDCISIFNEALDQTLNEVSAAARANPTGWPCPEIDLLDEFSDEFMAAKLYLPSVGWSSASRTETLMSALNDCKLPPLEDDLSWLSEGLGIGGDMENHKLLLENCLVNYLTEASKMMGGAMALNEASMLLQSCTSLELHNTTYYIIPRWLSIFRRIFNWRLMKLNSEELSSTYLLLLPSSSPPSSEVLYSLKSEDTTLPPYFPQPSLDELVEVGCCPTGLESNQMDFESFQPLSTMASDSADIPSSSDQVTLIAEEKSPQNDMFTGDFSAVEQNNDDRSLLTASSKVPKDADKLSELLDKCNIIQNMIDKKLAVYF</sequence>
<evidence type="ECO:0000313" key="3">
    <source>
        <dbReference type="EMBL" id="KAG6432189.1"/>
    </source>
</evidence>
<protein>
    <recommendedName>
        <fullName evidence="2">PCI domain-containing protein</fullName>
    </recommendedName>
</protein>
<feature type="compositionally biased region" description="Polar residues" evidence="1">
    <location>
        <begin position="434"/>
        <end position="443"/>
    </location>
</feature>
<feature type="region of interest" description="Disordered" evidence="1">
    <location>
        <begin position="304"/>
        <end position="323"/>
    </location>
</feature>
<evidence type="ECO:0000259" key="2">
    <source>
        <dbReference type="PROSITE" id="PS50250"/>
    </source>
</evidence>
<dbReference type="GO" id="GO:0006406">
    <property type="term" value="P:mRNA export from nucleus"/>
    <property type="evidence" value="ECO:0007669"/>
    <property type="project" value="TreeGrafter"/>
</dbReference>
<feature type="compositionally biased region" description="Basic and acidic residues" evidence="1">
    <location>
        <begin position="970"/>
        <end position="980"/>
    </location>
</feature>
<gene>
    <name evidence="3" type="ORF">SASPL_103763</name>
</gene>
<comment type="caution">
    <text evidence="3">The sequence shown here is derived from an EMBL/GenBank/DDBJ whole genome shotgun (WGS) entry which is preliminary data.</text>
</comment>
<feature type="region of interest" description="Disordered" evidence="1">
    <location>
        <begin position="112"/>
        <end position="166"/>
    </location>
</feature>
<feature type="compositionally biased region" description="Polar residues" evidence="1">
    <location>
        <begin position="957"/>
        <end position="968"/>
    </location>
</feature>